<dbReference type="InterPro" id="IPR013856">
    <property type="entry name" value="Peptidase_M4_domain"/>
</dbReference>
<evidence type="ECO:0000256" key="2">
    <source>
        <dbReference type="ARBA" id="ARBA00022670"/>
    </source>
</evidence>
<dbReference type="Pfam" id="PF02868">
    <property type="entry name" value="Peptidase_M4_C"/>
    <property type="match status" value="1"/>
</dbReference>
<protein>
    <submittedName>
        <fullName evidence="11">M4 family metallopeptidase</fullName>
    </submittedName>
</protein>
<evidence type="ECO:0000256" key="7">
    <source>
        <dbReference type="SAM" id="MobiDB-lite"/>
    </source>
</evidence>
<dbReference type="PRINTS" id="PR00730">
    <property type="entry name" value="THERMOLYSIN"/>
</dbReference>
<feature type="region of interest" description="Disordered" evidence="7">
    <location>
        <begin position="211"/>
        <end position="233"/>
    </location>
</feature>
<feature type="chain" id="PRO_5047095296" evidence="8">
    <location>
        <begin position="25"/>
        <end position="1088"/>
    </location>
</feature>
<keyword evidence="3" id="KW-0479">Metal-binding</keyword>
<evidence type="ECO:0000256" key="5">
    <source>
        <dbReference type="ARBA" id="ARBA00022833"/>
    </source>
</evidence>
<dbReference type="EMBL" id="JAIRAU010000028">
    <property type="protein sequence ID" value="MBZ5712150.1"/>
    <property type="molecule type" value="Genomic_DNA"/>
</dbReference>
<feature type="domain" description="Peptidase M4 C-terminal" evidence="10">
    <location>
        <begin position="440"/>
        <end position="591"/>
    </location>
</feature>
<evidence type="ECO:0000256" key="4">
    <source>
        <dbReference type="ARBA" id="ARBA00022801"/>
    </source>
</evidence>
<keyword evidence="8" id="KW-0732">Signal</keyword>
<dbReference type="RefSeq" id="WP_224193911.1">
    <property type="nucleotide sequence ID" value="NZ_JAIRAU010000028.1"/>
</dbReference>
<evidence type="ECO:0000313" key="11">
    <source>
        <dbReference type="EMBL" id="MBZ5712150.1"/>
    </source>
</evidence>
<feature type="signal peptide" evidence="8">
    <location>
        <begin position="1"/>
        <end position="24"/>
    </location>
</feature>
<dbReference type="InterPro" id="IPR027268">
    <property type="entry name" value="Peptidase_M4/M1_CTD_sf"/>
</dbReference>
<evidence type="ECO:0000259" key="9">
    <source>
        <dbReference type="Pfam" id="PF01447"/>
    </source>
</evidence>
<keyword evidence="5" id="KW-0862">Zinc</keyword>
<proteinExistence type="inferred from homology"/>
<evidence type="ECO:0000256" key="3">
    <source>
        <dbReference type="ARBA" id="ARBA00022723"/>
    </source>
</evidence>
<name>A0ABS7TVI1_9BACT</name>
<comment type="caution">
    <text evidence="11">The sequence shown here is derived from an EMBL/GenBank/DDBJ whole genome shotgun (WGS) entry which is preliminary data.</text>
</comment>
<reference evidence="11" key="1">
    <citation type="submission" date="2021-08" db="EMBL/GenBank/DDBJ databases">
        <authorList>
            <person name="Stevens D.C."/>
        </authorList>
    </citation>
    <scope>NUCLEOTIDE SEQUENCE</scope>
    <source>
        <strain evidence="11">DSM 53165</strain>
    </source>
</reference>
<dbReference type="Gene3D" id="3.10.170.10">
    <property type="match status" value="1"/>
</dbReference>
<dbReference type="InterPro" id="IPR001570">
    <property type="entry name" value="Peptidase_M4_C_domain"/>
</dbReference>
<evidence type="ECO:0000256" key="1">
    <source>
        <dbReference type="ARBA" id="ARBA00009388"/>
    </source>
</evidence>
<dbReference type="Pfam" id="PF01447">
    <property type="entry name" value="Peptidase_M4"/>
    <property type="match status" value="1"/>
</dbReference>
<dbReference type="Proteomes" id="UP001139031">
    <property type="component" value="Unassembled WGS sequence"/>
</dbReference>
<evidence type="ECO:0000256" key="8">
    <source>
        <dbReference type="SAM" id="SignalP"/>
    </source>
</evidence>
<keyword evidence="4" id="KW-0378">Hydrolase</keyword>
<comment type="similarity">
    <text evidence="1">Belongs to the peptidase M4 family.</text>
</comment>
<dbReference type="Gene3D" id="3.10.450.490">
    <property type="match status" value="1"/>
</dbReference>
<dbReference type="PANTHER" id="PTHR33794:SF1">
    <property type="entry name" value="BACILLOLYSIN"/>
    <property type="match status" value="1"/>
</dbReference>
<feature type="compositionally biased region" description="Low complexity" evidence="7">
    <location>
        <begin position="1040"/>
        <end position="1052"/>
    </location>
</feature>
<gene>
    <name evidence="11" type="ORF">K7C98_23145</name>
</gene>
<dbReference type="InterPro" id="IPR050728">
    <property type="entry name" value="Zinc_Metalloprotease_M4"/>
</dbReference>
<feature type="region of interest" description="Disordered" evidence="7">
    <location>
        <begin position="1011"/>
        <end position="1056"/>
    </location>
</feature>
<dbReference type="Gene3D" id="1.10.390.10">
    <property type="entry name" value="Neutral Protease Domain 2"/>
    <property type="match status" value="1"/>
</dbReference>
<evidence type="ECO:0000313" key="12">
    <source>
        <dbReference type="Proteomes" id="UP001139031"/>
    </source>
</evidence>
<evidence type="ECO:0000259" key="10">
    <source>
        <dbReference type="Pfam" id="PF02868"/>
    </source>
</evidence>
<keyword evidence="6" id="KW-0482">Metalloprotease</keyword>
<dbReference type="SUPFAM" id="SSF55486">
    <property type="entry name" value="Metalloproteases ('zincins'), catalytic domain"/>
    <property type="match status" value="1"/>
</dbReference>
<keyword evidence="12" id="KW-1185">Reference proteome</keyword>
<dbReference type="CDD" id="cd09597">
    <property type="entry name" value="M4_TLP"/>
    <property type="match status" value="1"/>
</dbReference>
<dbReference type="PANTHER" id="PTHR33794">
    <property type="entry name" value="BACILLOLYSIN"/>
    <property type="match status" value="1"/>
</dbReference>
<dbReference type="InterPro" id="IPR023612">
    <property type="entry name" value="Peptidase_M4"/>
</dbReference>
<feature type="compositionally biased region" description="Basic and acidic residues" evidence="7">
    <location>
        <begin position="213"/>
        <end position="227"/>
    </location>
</feature>
<feature type="domain" description="Peptidase M4" evidence="9">
    <location>
        <begin position="288"/>
        <end position="436"/>
    </location>
</feature>
<sequence>MPTRRLSLLAATFVTLAMIPLADAAEPAGKQRSQVRRGNKTLGKPLARVVAAGALRRPIAVAQAGKAAAPAPFVRVALTDLAARSDEPARVRLDPAHGTLRRFDGHVANPHGAGVRAAEALLAEHRDVLGLAAGPGAVELAQQRVVTGDAGDLALHYDVRFRGLPVWGAEVRAHFDRHGALTSIAAQNLGRLDPPLVVKFGVEAARARARRHNAPDAADRRATDRGPAELGVWPQSHDRGGVLAWRLIQTVNLSDGSYQHYATYVDAEAGRVLARHPLVTAETVTPTTGTADDHFGKQVTLRLSHYQDKKEYGLYDRSKGLASATLQTLDAGNSDWPGSAALATSKSKTGWTPAEATAHAHMQKVIDYFQATHGRNSWDGKGAAVEQLIHYGQAYNNAFWDPLNRLMAIGDGDKWLFKEFTRSLDVSAHEYSHAVITGTANLVYQNQPGALNESFADVMAMMIDRDDWTLGEDVVGPGFGAPFARSFIDPELGQQPKHMNQLYKGFEDFGGVHINSGIPNHAAYLLATARSKELLEKIWYRTLYKGHIGSHASFIDMAQGTVAACKELVALGQATDGDCTATAEAWVGVGVLAASDVPMDGCPDDASEKDGLCWCDPGFVPSGDGTACVALGDVDCPAGAIEANGLCVCQDGFKPSQDGSQCVAEEMGCPLNSGWNAATKKCACDPGFEGAPNAPDGKCEPVESDCPADAHPEWADPMNQADYTCACNDNFEDDGNGNCVVIAGTCGNESFFGRCAGDTLVYCQIGAPDDEIVSIDCAADGLVCGKFDSIVGFDCLNPDGKGAAATCDADGYQECGANNPFCVSEQDAATGFCSHECKAGGDCESAYDCCASVSDGTRACLVDPYCAENIDTKATCKDVPGGSNFYGKCVGDVLVYCDGSTGVTQEVYCAKEGKECGFVDEKVGYSCVDPDSGALPEAPADWCPYAKDGSCDVPDLCPEGSDGADCNPCGGVTGEGTCDGDILQFCDPDDGLVTTDCAATPMTPSCGQADDGSLACVPGPGPDEPTTGAPTSSGEGGESGDSSDSTPDSATGGEVGTITCSCRSDAPVDWRQLLLAAPLLLLRRRRRR</sequence>
<keyword evidence="2" id="KW-0645">Protease</keyword>
<organism evidence="11 12">
    <name type="scientific">Nannocystis pusilla</name>
    <dbReference type="NCBI Taxonomy" id="889268"/>
    <lineage>
        <taxon>Bacteria</taxon>
        <taxon>Pseudomonadati</taxon>
        <taxon>Myxococcota</taxon>
        <taxon>Polyangia</taxon>
        <taxon>Nannocystales</taxon>
        <taxon>Nannocystaceae</taxon>
        <taxon>Nannocystis</taxon>
    </lineage>
</organism>
<evidence type="ECO:0000256" key="6">
    <source>
        <dbReference type="ARBA" id="ARBA00023049"/>
    </source>
</evidence>
<accession>A0ABS7TVI1</accession>